<feature type="transmembrane region" description="Helical" evidence="1">
    <location>
        <begin position="123"/>
        <end position="141"/>
    </location>
</feature>
<keyword evidence="1" id="KW-0472">Membrane</keyword>
<keyword evidence="2" id="KW-1185">Reference proteome</keyword>
<proteinExistence type="predicted"/>
<keyword evidence="1" id="KW-1133">Transmembrane helix</keyword>
<evidence type="ECO:0000256" key="1">
    <source>
        <dbReference type="SAM" id="Phobius"/>
    </source>
</evidence>
<organism evidence="2 3">
    <name type="scientific">Saccoglossus kowalevskii</name>
    <name type="common">Acorn worm</name>
    <dbReference type="NCBI Taxonomy" id="10224"/>
    <lineage>
        <taxon>Eukaryota</taxon>
        <taxon>Metazoa</taxon>
        <taxon>Hemichordata</taxon>
        <taxon>Enteropneusta</taxon>
        <taxon>Harrimaniidae</taxon>
        <taxon>Saccoglossus</taxon>
    </lineage>
</organism>
<reference evidence="3" key="1">
    <citation type="submission" date="2025-08" db="UniProtKB">
        <authorList>
            <consortium name="RefSeq"/>
        </authorList>
    </citation>
    <scope>IDENTIFICATION</scope>
    <source>
        <tissue evidence="3">Testes</tissue>
    </source>
</reference>
<dbReference type="Proteomes" id="UP000694865">
    <property type="component" value="Unplaced"/>
</dbReference>
<gene>
    <name evidence="3" type="primary">LOC100377493</name>
</gene>
<evidence type="ECO:0000313" key="2">
    <source>
        <dbReference type="Proteomes" id="UP000694865"/>
    </source>
</evidence>
<accession>A0ABM0MSJ9</accession>
<dbReference type="GeneID" id="100377493"/>
<sequence length="168" mass="19179">MFISYHRHVTRIPSIMKKLAYLCTISLFLWSASEAILQDVLDKFKDDGYEPITNGLGCTYIYMANSLQFKKPAYNFTDNTKLQELQSQCESLDNSHWNGTLCVCNHGPTPRRQFWDWKTKQPYLVIGGGVLVLTVIAIGGWKRHKIKRALCCTKYGVEVVDGDDNLLP</sequence>
<dbReference type="RefSeq" id="XP_006822990.1">
    <property type="nucleotide sequence ID" value="XM_006822927.1"/>
</dbReference>
<evidence type="ECO:0000313" key="3">
    <source>
        <dbReference type="RefSeq" id="XP_006822990.1"/>
    </source>
</evidence>
<protein>
    <submittedName>
        <fullName evidence="3">Uncharacterized protein LOC100377493 isoform X2</fullName>
    </submittedName>
</protein>
<keyword evidence="1" id="KW-0812">Transmembrane</keyword>
<name>A0ABM0MSJ9_SACKO</name>